<dbReference type="InterPro" id="IPR001845">
    <property type="entry name" value="HTH_ArsR_DNA-bd_dom"/>
</dbReference>
<evidence type="ECO:0000256" key="3">
    <source>
        <dbReference type="ARBA" id="ARBA00023163"/>
    </source>
</evidence>
<keyword evidence="6" id="KW-1185">Reference proteome</keyword>
<dbReference type="PRINTS" id="PR00778">
    <property type="entry name" value="HTHARSR"/>
</dbReference>
<dbReference type="SUPFAM" id="SSF46785">
    <property type="entry name" value="Winged helix' DNA-binding domain"/>
    <property type="match status" value="1"/>
</dbReference>
<protein>
    <submittedName>
        <fullName evidence="5">DNA-binding transcriptional regulator, ArsR family</fullName>
    </submittedName>
</protein>
<evidence type="ECO:0000313" key="5">
    <source>
        <dbReference type="EMBL" id="SEK73993.1"/>
    </source>
</evidence>
<dbReference type="PANTHER" id="PTHR43132:SF8">
    <property type="entry name" value="HTH-TYPE TRANSCRIPTIONAL REGULATOR KMTR"/>
    <property type="match status" value="1"/>
</dbReference>
<keyword evidence="1" id="KW-0805">Transcription regulation</keyword>
<accession>A0A1H7JHF9</accession>
<organism evidence="5 6">
    <name type="scientific">Streptacidiphilus jiangxiensis</name>
    <dbReference type="NCBI Taxonomy" id="235985"/>
    <lineage>
        <taxon>Bacteria</taxon>
        <taxon>Bacillati</taxon>
        <taxon>Actinomycetota</taxon>
        <taxon>Actinomycetes</taxon>
        <taxon>Kitasatosporales</taxon>
        <taxon>Streptomycetaceae</taxon>
        <taxon>Streptacidiphilus</taxon>
    </lineage>
</organism>
<dbReference type="GO" id="GO:0003677">
    <property type="term" value="F:DNA binding"/>
    <property type="evidence" value="ECO:0007669"/>
    <property type="project" value="UniProtKB-KW"/>
</dbReference>
<evidence type="ECO:0000256" key="1">
    <source>
        <dbReference type="ARBA" id="ARBA00023015"/>
    </source>
</evidence>
<dbReference type="AlphaFoldDB" id="A0A1H7JHF9"/>
<dbReference type="PANTHER" id="PTHR43132">
    <property type="entry name" value="ARSENICAL RESISTANCE OPERON REPRESSOR ARSR-RELATED"/>
    <property type="match status" value="1"/>
</dbReference>
<dbReference type="Pfam" id="PF01022">
    <property type="entry name" value="HTH_5"/>
    <property type="match status" value="1"/>
</dbReference>
<dbReference type="Gene3D" id="1.10.10.10">
    <property type="entry name" value="Winged helix-like DNA-binding domain superfamily/Winged helix DNA-binding domain"/>
    <property type="match status" value="1"/>
</dbReference>
<dbReference type="SMART" id="SM00418">
    <property type="entry name" value="HTH_ARSR"/>
    <property type="match status" value="1"/>
</dbReference>
<dbReference type="STRING" id="235985.SAMN05414137_103295"/>
<keyword evidence="2 5" id="KW-0238">DNA-binding</keyword>
<dbReference type="PROSITE" id="PS50987">
    <property type="entry name" value="HTH_ARSR_2"/>
    <property type="match status" value="1"/>
</dbReference>
<evidence type="ECO:0000256" key="2">
    <source>
        <dbReference type="ARBA" id="ARBA00023125"/>
    </source>
</evidence>
<feature type="domain" description="HTH arsR-type" evidence="4">
    <location>
        <begin position="27"/>
        <end position="121"/>
    </location>
</feature>
<proteinExistence type="predicted"/>
<dbReference type="NCBIfam" id="NF033788">
    <property type="entry name" value="HTH_metalloreg"/>
    <property type="match status" value="1"/>
</dbReference>
<dbReference type="InterPro" id="IPR011991">
    <property type="entry name" value="ArsR-like_HTH"/>
</dbReference>
<dbReference type="EMBL" id="FOAZ01000003">
    <property type="protein sequence ID" value="SEK73993.1"/>
    <property type="molecule type" value="Genomic_DNA"/>
</dbReference>
<sequence length="181" mass="18134">MTSGAEVRAAIGAVIGAAAATAPDGMPAPEVMDQAAAAFGLLASPTRLQIVWILAGGECDVTGLAEQVGGSLPAVSQHLAKLRLAGLVRSRREGRRQVYLVDDPYLAAVVRLMVSQLSAQRADGAHGTTGSGLAAVGGPRTADDGAAERLAAEGLGTEGLGAEGLSTEGLAAERLARGRIV</sequence>
<dbReference type="Proteomes" id="UP000183015">
    <property type="component" value="Unassembled WGS sequence"/>
</dbReference>
<dbReference type="InterPro" id="IPR036390">
    <property type="entry name" value="WH_DNA-bd_sf"/>
</dbReference>
<keyword evidence="3" id="KW-0804">Transcription</keyword>
<dbReference type="InterPro" id="IPR051011">
    <property type="entry name" value="Metal_resp_trans_reg"/>
</dbReference>
<dbReference type="CDD" id="cd00090">
    <property type="entry name" value="HTH_ARSR"/>
    <property type="match status" value="1"/>
</dbReference>
<name>A0A1H7JHF9_STRJI</name>
<reference evidence="6" key="1">
    <citation type="submission" date="2016-10" db="EMBL/GenBank/DDBJ databases">
        <authorList>
            <person name="Varghese N."/>
        </authorList>
    </citation>
    <scope>NUCLEOTIDE SEQUENCE [LARGE SCALE GENOMIC DNA]</scope>
    <source>
        <strain evidence="6">DSM 45096 / BCRC 16803 / CGMCC 4.1857 / CIP 109030 / JCM 12277 / KCTC 19219 / NBRC 100920 / 33214</strain>
    </source>
</reference>
<dbReference type="GO" id="GO:0003700">
    <property type="term" value="F:DNA-binding transcription factor activity"/>
    <property type="evidence" value="ECO:0007669"/>
    <property type="project" value="InterPro"/>
</dbReference>
<dbReference type="eggNOG" id="COG0640">
    <property type="taxonomic scope" value="Bacteria"/>
</dbReference>
<evidence type="ECO:0000259" key="4">
    <source>
        <dbReference type="PROSITE" id="PS50987"/>
    </source>
</evidence>
<dbReference type="InterPro" id="IPR036388">
    <property type="entry name" value="WH-like_DNA-bd_sf"/>
</dbReference>
<gene>
    <name evidence="5" type="ORF">SAMN05414137_103295</name>
</gene>
<evidence type="ECO:0000313" key="6">
    <source>
        <dbReference type="Proteomes" id="UP000183015"/>
    </source>
</evidence>